<dbReference type="GO" id="GO:0071028">
    <property type="term" value="P:nuclear mRNA surveillance"/>
    <property type="evidence" value="ECO:0007669"/>
    <property type="project" value="TreeGrafter"/>
</dbReference>
<proteinExistence type="evidence at transcript level"/>
<evidence type="ECO:0000256" key="2">
    <source>
        <dbReference type="ARBA" id="ARBA00006678"/>
    </source>
</evidence>
<dbReference type="AlphaFoldDB" id="B6RB44"/>
<evidence type="ECO:0000256" key="1">
    <source>
        <dbReference type="ARBA" id="ARBA00004123"/>
    </source>
</evidence>
<name>B6RB44_HALDI</name>
<dbReference type="GO" id="GO:0016075">
    <property type="term" value="P:rRNA catabolic process"/>
    <property type="evidence" value="ECO:0007669"/>
    <property type="project" value="TreeGrafter"/>
</dbReference>
<dbReference type="Gene3D" id="3.30.230.70">
    <property type="entry name" value="GHMP Kinase, N-terminal domain"/>
    <property type="match status" value="1"/>
</dbReference>
<dbReference type="GO" id="GO:0071051">
    <property type="term" value="P:poly(A)-dependent snoRNA 3'-end processing"/>
    <property type="evidence" value="ECO:0007669"/>
    <property type="project" value="TreeGrafter"/>
</dbReference>
<dbReference type="CDD" id="cd11372">
    <property type="entry name" value="RNase_PH_RRP46"/>
    <property type="match status" value="1"/>
</dbReference>
<dbReference type="GO" id="GO:0005730">
    <property type="term" value="C:nucleolus"/>
    <property type="evidence" value="ECO:0007669"/>
    <property type="project" value="TreeGrafter"/>
</dbReference>
<comment type="subcellular location">
    <subcellularLocation>
        <location evidence="1">Nucleus</location>
    </subcellularLocation>
</comment>
<evidence type="ECO:0000256" key="3">
    <source>
        <dbReference type="ARBA" id="ARBA00022552"/>
    </source>
</evidence>
<dbReference type="SUPFAM" id="SSF55666">
    <property type="entry name" value="Ribonuclease PH domain 2-like"/>
    <property type="match status" value="1"/>
</dbReference>
<reference evidence="7" key="1">
    <citation type="submission" date="2006-10" db="EMBL/GenBank/DDBJ databases">
        <title>Novel gene discovery from Haliotis discus discus by normalized cDNA library analysis.</title>
        <authorList>
            <person name="Kang H.-S."/>
            <person name="De Zoysa M."/>
            <person name="Lee J."/>
        </authorList>
    </citation>
    <scope>NUCLEOTIDE SEQUENCE</scope>
</reference>
<dbReference type="PANTHER" id="PTHR11953:SF1">
    <property type="entry name" value="EXOSOME COMPLEX COMPONENT RRP46"/>
    <property type="match status" value="1"/>
</dbReference>
<dbReference type="InterPro" id="IPR001247">
    <property type="entry name" value="ExoRNase_PH_dom1"/>
</dbReference>
<feature type="domain" description="Exoribonuclease phosphorolytic" evidence="6">
    <location>
        <begin position="4"/>
        <end position="122"/>
    </location>
</feature>
<dbReference type="InterPro" id="IPR020568">
    <property type="entry name" value="Ribosomal_Su5_D2-typ_SF"/>
</dbReference>
<protein>
    <submittedName>
        <fullName evidence="7">Exosome component 5</fullName>
    </submittedName>
</protein>
<dbReference type="GO" id="GO:0006364">
    <property type="term" value="P:rRNA processing"/>
    <property type="evidence" value="ECO:0007669"/>
    <property type="project" value="UniProtKB-KW"/>
</dbReference>
<keyword evidence="5" id="KW-0539">Nucleus</keyword>
<sequence length="211" mass="23023">MTDLRPMTSDLGVLTRPDGTVTFTQGDTGILAAVYGPGEVKIAREILDRATVEVIYKPKSGLPGCSERLHERYIRNTVETVILASLHPRSCISVTVQELQDSGSLLACSVNAACLALLDACVNMKYLIAGVYVIIDREGNTVLVPDLKQEGEKVAGVTFVLENQTYSVVTMSSRGSLTTEQFHRCLLHAQAAAKQIFSFYRIAVEKKMSKP</sequence>
<dbReference type="SUPFAM" id="SSF54211">
    <property type="entry name" value="Ribosomal protein S5 domain 2-like"/>
    <property type="match status" value="1"/>
</dbReference>
<dbReference type="InterPro" id="IPR036345">
    <property type="entry name" value="ExoRNase_PH_dom2_sf"/>
</dbReference>
<dbReference type="PANTHER" id="PTHR11953">
    <property type="entry name" value="EXOSOME COMPLEX COMPONENT"/>
    <property type="match status" value="1"/>
</dbReference>
<dbReference type="InterPro" id="IPR050080">
    <property type="entry name" value="RNase_PH"/>
</dbReference>
<dbReference type="GO" id="GO:0003723">
    <property type="term" value="F:RNA binding"/>
    <property type="evidence" value="ECO:0007669"/>
    <property type="project" value="TreeGrafter"/>
</dbReference>
<dbReference type="GO" id="GO:0000176">
    <property type="term" value="C:nuclear exosome (RNase complex)"/>
    <property type="evidence" value="ECO:0007669"/>
    <property type="project" value="TreeGrafter"/>
</dbReference>
<evidence type="ECO:0000259" key="6">
    <source>
        <dbReference type="Pfam" id="PF01138"/>
    </source>
</evidence>
<comment type="similarity">
    <text evidence="2">Belongs to the RNase PH family.</text>
</comment>
<keyword evidence="3" id="KW-0698">rRNA processing</keyword>
<evidence type="ECO:0000256" key="5">
    <source>
        <dbReference type="ARBA" id="ARBA00023242"/>
    </source>
</evidence>
<accession>B6RB44</accession>
<evidence type="ECO:0000313" key="7">
    <source>
        <dbReference type="EMBL" id="ABO26648.1"/>
    </source>
</evidence>
<dbReference type="EMBL" id="EF103390">
    <property type="protein sequence ID" value="ABO26648.1"/>
    <property type="molecule type" value="mRNA"/>
</dbReference>
<dbReference type="Pfam" id="PF01138">
    <property type="entry name" value="RNase_PH"/>
    <property type="match status" value="1"/>
</dbReference>
<dbReference type="GO" id="GO:0034475">
    <property type="term" value="P:U4 snRNA 3'-end processing"/>
    <property type="evidence" value="ECO:0007669"/>
    <property type="project" value="TreeGrafter"/>
</dbReference>
<keyword evidence="4" id="KW-0271">Exosome</keyword>
<organism evidence="7">
    <name type="scientific">Haliotis discus discus</name>
    <name type="common">disc abalone</name>
    <dbReference type="NCBI Taxonomy" id="91233"/>
    <lineage>
        <taxon>Eukaryota</taxon>
        <taxon>Metazoa</taxon>
        <taxon>Spiralia</taxon>
        <taxon>Lophotrochozoa</taxon>
        <taxon>Mollusca</taxon>
        <taxon>Gastropoda</taxon>
        <taxon>Vetigastropoda</taxon>
        <taxon>Lepetellida</taxon>
        <taxon>Haliotoidea</taxon>
        <taxon>Haliotidae</taxon>
        <taxon>Haliotis</taxon>
    </lineage>
</organism>
<dbReference type="InterPro" id="IPR027408">
    <property type="entry name" value="PNPase/RNase_PH_dom_sf"/>
</dbReference>
<dbReference type="GO" id="GO:0000177">
    <property type="term" value="C:cytoplasmic exosome (RNase complex)"/>
    <property type="evidence" value="ECO:0007669"/>
    <property type="project" value="TreeGrafter"/>
</dbReference>
<evidence type="ECO:0000256" key="4">
    <source>
        <dbReference type="ARBA" id="ARBA00022835"/>
    </source>
</evidence>